<keyword evidence="2" id="KW-1185">Reference proteome</keyword>
<dbReference type="Proteomes" id="UP001469553">
    <property type="component" value="Unassembled WGS sequence"/>
</dbReference>
<accession>A0ABV0Z8D4</accession>
<proteinExistence type="predicted"/>
<evidence type="ECO:0000313" key="1">
    <source>
        <dbReference type="EMBL" id="MEQ2302472.1"/>
    </source>
</evidence>
<gene>
    <name evidence="1" type="ORF">AMECASPLE_007118</name>
</gene>
<dbReference type="EMBL" id="JAHRIP010056785">
    <property type="protein sequence ID" value="MEQ2302472.1"/>
    <property type="molecule type" value="Genomic_DNA"/>
</dbReference>
<evidence type="ECO:0000313" key="2">
    <source>
        <dbReference type="Proteomes" id="UP001469553"/>
    </source>
</evidence>
<reference evidence="1 2" key="1">
    <citation type="submission" date="2021-06" db="EMBL/GenBank/DDBJ databases">
        <authorList>
            <person name="Palmer J.M."/>
        </authorList>
    </citation>
    <scope>NUCLEOTIDE SEQUENCE [LARGE SCALE GENOMIC DNA]</scope>
    <source>
        <strain evidence="1 2">AS_MEX2019</strain>
        <tissue evidence="1">Muscle</tissue>
    </source>
</reference>
<protein>
    <submittedName>
        <fullName evidence="1">Uncharacterized protein</fullName>
    </submittedName>
</protein>
<organism evidence="1 2">
    <name type="scientific">Ameca splendens</name>
    <dbReference type="NCBI Taxonomy" id="208324"/>
    <lineage>
        <taxon>Eukaryota</taxon>
        <taxon>Metazoa</taxon>
        <taxon>Chordata</taxon>
        <taxon>Craniata</taxon>
        <taxon>Vertebrata</taxon>
        <taxon>Euteleostomi</taxon>
        <taxon>Actinopterygii</taxon>
        <taxon>Neopterygii</taxon>
        <taxon>Teleostei</taxon>
        <taxon>Neoteleostei</taxon>
        <taxon>Acanthomorphata</taxon>
        <taxon>Ovalentaria</taxon>
        <taxon>Atherinomorphae</taxon>
        <taxon>Cyprinodontiformes</taxon>
        <taxon>Goodeidae</taxon>
        <taxon>Ameca</taxon>
    </lineage>
</organism>
<comment type="caution">
    <text evidence="1">The sequence shown here is derived from an EMBL/GenBank/DDBJ whole genome shotgun (WGS) entry which is preliminary data.</text>
</comment>
<name>A0ABV0Z8D4_9TELE</name>
<sequence>MLINKNGSTFSVTTLNITVDGPALCHSEDPEGYLRQRPLACLLISEGNCMIAVGTTSVTTFDQKDLFERLLYLIVYYCALHLTYPKCISISCKLKYSKTPSMTEIQPPLTRRCLVSGSHLLIDSLFDSSCLSLSDFVLAFFGKVVQM</sequence>